<sequence>MNPLFSPRAVPAWFLVLPDTDAAAPFARAALPHTTRRLRHPSGRPWLVGRWAPSTATSGGHGSARIAVIGDHAVSPEEADRAADAARSPAALDRRAAAWPGNFHLVSTVDGEVRVRCGAIGVRRVHHTRTGAGGDAVTLASDRADVLADLTGAALDERHLAVELLTHDMVHPLSGQPVWRGVRMLPAGHSLTVSRDGAARETRWWSPPKAEVPLRVGAVALRDALAAAVQVRTQGRDLVTADLGGLDSTAVYCTAVRSGAPVVAYTVAQHDALGDDVHWARRTVAALDTAEGIGPLEHHVVPADAVPMTYDGLDTLDDVLDGPSPITVDRNRRMRLLELAAARGSHLHLSGLGGDELLAGTPARLHGLLTVRPAATLHHLRGYTAKYRWPRRRVLRALCDRRDYGSWLRRVADHLADPPSPVDEPLLDWATFPRMPPWATPDAVAAVRDLLRAQSGSAEPLARDHGEHRELAAMDSLSRTTRYIDQISATHGVTFAAPYYDDQVVEAALAVTPQERITPWQYKPLIVAAMRGTVPEAVRSRATKANATFEEEAGLREHRAGLLALCEQSHLARLGLIDARVLRAWCARPLSAELETDPLHRTVACEVWLRSRQTTPVSADP</sequence>
<name>A0A516RIV8_STRST</name>
<protein>
    <recommendedName>
        <fullName evidence="2">asparagine synthase (glutamine-hydrolyzing)</fullName>
        <ecNumber evidence="2">6.3.5.4</ecNumber>
    </recommendedName>
</protein>
<evidence type="ECO:0000256" key="2">
    <source>
        <dbReference type="ARBA" id="ARBA00012737"/>
    </source>
</evidence>
<feature type="domain" description="Asparagine synthetase" evidence="5">
    <location>
        <begin position="221"/>
        <end position="610"/>
    </location>
</feature>
<dbReference type="EC" id="6.3.5.4" evidence="2"/>
<dbReference type="InterPro" id="IPR001962">
    <property type="entry name" value="Asn_synthase"/>
</dbReference>
<comment type="catalytic activity">
    <reaction evidence="4">
        <text>L-aspartate + L-glutamine + ATP + H2O = L-asparagine + L-glutamate + AMP + diphosphate + H(+)</text>
        <dbReference type="Rhea" id="RHEA:12228"/>
        <dbReference type="ChEBI" id="CHEBI:15377"/>
        <dbReference type="ChEBI" id="CHEBI:15378"/>
        <dbReference type="ChEBI" id="CHEBI:29985"/>
        <dbReference type="ChEBI" id="CHEBI:29991"/>
        <dbReference type="ChEBI" id="CHEBI:30616"/>
        <dbReference type="ChEBI" id="CHEBI:33019"/>
        <dbReference type="ChEBI" id="CHEBI:58048"/>
        <dbReference type="ChEBI" id="CHEBI:58359"/>
        <dbReference type="ChEBI" id="CHEBI:456215"/>
        <dbReference type="EC" id="6.3.5.4"/>
    </reaction>
</comment>
<evidence type="ECO:0000256" key="1">
    <source>
        <dbReference type="ARBA" id="ARBA00005187"/>
    </source>
</evidence>
<evidence type="ECO:0000256" key="4">
    <source>
        <dbReference type="ARBA" id="ARBA00048741"/>
    </source>
</evidence>
<evidence type="ECO:0000313" key="7">
    <source>
        <dbReference type="Proteomes" id="UP000316806"/>
    </source>
</evidence>
<comment type="pathway">
    <text evidence="1">Amino-acid biosynthesis; L-asparagine biosynthesis; L-asparagine from L-aspartate (L-Gln route): step 1/1.</text>
</comment>
<dbReference type="GO" id="GO:0006529">
    <property type="term" value="P:asparagine biosynthetic process"/>
    <property type="evidence" value="ECO:0007669"/>
    <property type="project" value="UniProtKB-KW"/>
</dbReference>
<evidence type="ECO:0000256" key="3">
    <source>
        <dbReference type="ARBA" id="ARBA00022888"/>
    </source>
</evidence>
<dbReference type="SUPFAM" id="SSF52402">
    <property type="entry name" value="Adenine nucleotide alpha hydrolases-like"/>
    <property type="match status" value="1"/>
</dbReference>
<proteinExistence type="predicted"/>
<dbReference type="PANTHER" id="PTHR43284">
    <property type="entry name" value="ASPARAGINE SYNTHETASE (GLUTAMINE-HYDROLYZING)"/>
    <property type="match status" value="1"/>
</dbReference>
<dbReference type="Pfam" id="PF00733">
    <property type="entry name" value="Asn_synthase"/>
    <property type="match status" value="1"/>
</dbReference>
<dbReference type="GO" id="GO:0004066">
    <property type="term" value="F:asparagine synthase (glutamine-hydrolyzing) activity"/>
    <property type="evidence" value="ECO:0007669"/>
    <property type="project" value="UniProtKB-EC"/>
</dbReference>
<dbReference type="Gene3D" id="3.40.50.620">
    <property type="entry name" value="HUPs"/>
    <property type="match status" value="1"/>
</dbReference>
<evidence type="ECO:0000313" key="6">
    <source>
        <dbReference type="EMBL" id="QDQ15590.1"/>
    </source>
</evidence>
<evidence type="ECO:0000259" key="5">
    <source>
        <dbReference type="Pfam" id="PF00733"/>
    </source>
</evidence>
<dbReference type="InterPro" id="IPR014729">
    <property type="entry name" value="Rossmann-like_a/b/a_fold"/>
</dbReference>
<gene>
    <name evidence="6" type="ORF">FH965_37750</name>
</gene>
<keyword evidence="3" id="KW-0028">Amino-acid biosynthesis</keyword>
<dbReference type="Proteomes" id="UP000316806">
    <property type="component" value="Chromosome"/>
</dbReference>
<reference evidence="6 7" key="1">
    <citation type="journal article" date="2019" name="J. Ind. Microbiol. Biotechnol.">
        <title>The complete genomic sequence of Streptomyces spectabilis NRRL-2792 and identification of secondary metabolite biosynthetic gene clusters.</title>
        <authorList>
            <person name="Sinha A."/>
            <person name="Phillips-Salemka S."/>
            <person name="Niraula T.A."/>
            <person name="Short K.A."/>
            <person name="Niraula N.P."/>
        </authorList>
    </citation>
    <scope>NUCLEOTIDE SEQUENCE [LARGE SCALE GENOMIC DNA]</scope>
    <source>
        <strain evidence="6 7">NRRL 2792</strain>
    </source>
</reference>
<dbReference type="RefSeq" id="WP_144322792.1">
    <property type="nucleotide sequence ID" value="NZ_CP040916.1"/>
</dbReference>
<organism evidence="6 7">
    <name type="scientific">Streptomyces spectabilis</name>
    <dbReference type="NCBI Taxonomy" id="68270"/>
    <lineage>
        <taxon>Bacteria</taxon>
        <taxon>Bacillati</taxon>
        <taxon>Actinomycetota</taxon>
        <taxon>Actinomycetes</taxon>
        <taxon>Kitasatosporales</taxon>
        <taxon>Streptomycetaceae</taxon>
        <taxon>Streptomyces</taxon>
    </lineage>
</organism>
<dbReference type="InterPro" id="IPR051786">
    <property type="entry name" value="ASN_synthetase/amidase"/>
</dbReference>
<accession>A0A516RIV8</accession>
<dbReference type="AlphaFoldDB" id="A0A516RIV8"/>
<dbReference type="PANTHER" id="PTHR43284:SF1">
    <property type="entry name" value="ASPARAGINE SYNTHETASE"/>
    <property type="match status" value="1"/>
</dbReference>
<keyword evidence="3" id="KW-0061">Asparagine biosynthesis</keyword>
<dbReference type="EMBL" id="CP040916">
    <property type="protein sequence ID" value="QDQ15590.1"/>
    <property type="molecule type" value="Genomic_DNA"/>
</dbReference>